<gene>
    <name evidence="1" type="ORF">BDP27DRAFT_1371563</name>
</gene>
<name>A0A9P5PC16_9AGAR</name>
<dbReference type="AlphaFoldDB" id="A0A9P5PC16"/>
<comment type="caution">
    <text evidence="1">The sequence shown here is derived from an EMBL/GenBank/DDBJ whole genome shotgun (WGS) entry which is preliminary data.</text>
</comment>
<dbReference type="Proteomes" id="UP000772434">
    <property type="component" value="Unassembled WGS sequence"/>
</dbReference>
<reference evidence="1" key="1">
    <citation type="submission" date="2020-11" db="EMBL/GenBank/DDBJ databases">
        <authorList>
            <consortium name="DOE Joint Genome Institute"/>
            <person name="Ahrendt S."/>
            <person name="Riley R."/>
            <person name="Andreopoulos W."/>
            <person name="Labutti K."/>
            <person name="Pangilinan J."/>
            <person name="Ruiz-Duenas F.J."/>
            <person name="Barrasa J.M."/>
            <person name="Sanchez-Garcia M."/>
            <person name="Camarero S."/>
            <person name="Miyauchi S."/>
            <person name="Serrano A."/>
            <person name="Linde D."/>
            <person name="Babiker R."/>
            <person name="Drula E."/>
            <person name="Ayuso-Fernandez I."/>
            <person name="Pacheco R."/>
            <person name="Padilla G."/>
            <person name="Ferreira P."/>
            <person name="Barriuso J."/>
            <person name="Kellner H."/>
            <person name="Castanera R."/>
            <person name="Alfaro M."/>
            <person name="Ramirez L."/>
            <person name="Pisabarro A.G."/>
            <person name="Kuo A."/>
            <person name="Tritt A."/>
            <person name="Lipzen A."/>
            <person name="He G."/>
            <person name="Yan M."/>
            <person name="Ng V."/>
            <person name="Cullen D."/>
            <person name="Martin F."/>
            <person name="Rosso M.-N."/>
            <person name="Henrissat B."/>
            <person name="Hibbett D."/>
            <person name="Martinez A.T."/>
            <person name="Grigoriev I.V."/>
        </authorList>
    </citation>
    <scope>NUCLEOTIDE SEQUENCE</scope>
    <source>
        <strain evidence="1">AH 40177</strain>
    </source>
</reference>
<proteinExistence type="predicted"/>
<organism evidence="1 2">
    <name type="scientific">Rhodocollybia butyracea</name>
    <dbReference type="NCBI Taxonomy" id="206335"/>
    <lineage>
        <taxon>Eukaryota</taxon>
        <taxon>Fungi</taxon>
        <taxon>Dikarya</taxon>
        <taxon>Basidiomycota</taxon>
        <taxon>Agaricomycotina</taxon>
        <taxon>Agaricomycetes</taxon>
        <taxon>Agaricomycetidae</taxon>
        <taxon>Agaricales</taxon>
        <taxon>Marasmiineae</taxon>
        <taxon>Omphalotaceae</taxon>
        <taxon>Rhodocollybia</taxon>
    </lineage>
</organism>
<dbReference type="EMBL" id="JADNRY010000306">
    <property type="protein sequence ID" value="KAF9059350.1"/>
    <property type="molecule type" value="Genomic_DNA"/>
</dbReference>
<keyword evidence="2" id="KW-1185">Reference proteome</keyword>
<sequence length="166" mass="18481">MSASEFVVLRFRFADDLDFEFDGGGGSVDDLFTEADISRNLLPIKVLPSSFNKSTKIRICEGKGLRGGRNSESRSRKMASGYLCNLRRQPWLFAVLTPCFREFRESRKREGTFVNSGEHGFVGYGWTFRAKMMQLDGVWGECVERVGAAEDDNGVVAGPAALEIAH</sequence>
<protein>
    <submittedName>
        <fullName evidence="1">Uncharacterized protein</fullName>
    </submittedName>
</protein>
<accession>A0A9P5PC16</accession>
<evidence type="ECO:0000313" key="1">
    <source>
        <dbReference type="EMBL" id="KAF9059350.1"/>
    </source>
</evidence>
<evidence type="ECO:0000313" key="2">
    <source>
        <dbReference type="Proteomes" id="UP000772434"/>
    </source>
</evidence>